<dbReference type="PANTHER" id="PTHR36508">
    <property type="entry name" value="PROTEIN SLYX"/>
    <property type="match status" value="1"/>
</dbReference>
<dbReference type="AlphaFoldDB" id="A0A4V2SJR1"/>
<organism evidence="2 3">
    <name type="scientific">Simplicispira metamorpha</name>
    <dbReference type="NCBI Taxonomy" id="80881"/>
    <lineage>
        <taxon>Bacteria</taxon>
        <taxon>Pseudomonadati</taxon>
        <taxon>Pseudomonadota</taxon>
        <taxon>Betaproteobacteria</taxon>
        <taxon>Burkholderiales</taxon>
        <taxon>Comamonadaceae</taxon>
        <taxon>Simplicispira</taxon>
    </lineage>
</organism>
<name>A0A4V2SJR1_9BURK</name>
<dbReference type="Pfam" id="PF04102">
    <property type="entry name" value="SlyX"/>
    <property type="match status" value="1"/>
</dbReference>
<feature type="compositionally biased region" description="Basic and acidic residues" evidence="1">
    <location>
        <begin position="68"/>
        <end position="77"/>
    </location>
</feature>
<keyword evidence="3" id="KW-1185">Reference proteome</keyword>
<proteinExistence type="predicted"/>
<evidence type="ECO:0000313" key="3">
    <source>
        <dbReference type="Proteomes" id="UP000295182"/>
    </source>
</evidence>
<protein>
    <submittedName>
        <fullName evidence="2">SlyX protein</fullName>
    </submittedName>
</protein>
<reference evidence="2 3" key="1">
    <citation type="submission" date="2019-03" db="EMBL/GenBank/DDBJ databases">
        <title>Genomic Encyclopedia of Type Strains, Phase IV (KMG-IV): sequencing the most valuable type-strain genomes for metagenomic binning, comparative biology and taxonomic classification.</title>
        <authorList>
            <person name="Goeker M."/>
        </authorList>
    </citation>
    <scope>NUCLEOTIDE SEQUENCE [LARGE SCALE GENOMIC DNA]</scope>
    <source>
        <strain evidence="2 3">DSM 1837</strain>
    </source>
</reference>
<dbReference type="EMBL" id="SLXH01000017">
    <property type="protein sequence ID" value="TCP16596.1"/>
    <property type="molecule type" value="Genomic_DNA"/>
</dbReference>
<dbReference type="Proteomes" id="UP000295182">
    <property type="component" value="Unassembled WGS sequence"/>
</dbReference>
<sequence>MPLLAMTHTHDTEQRLADLEIKASFNEDLLDQLNLTIYRQQQHIDWLLQEVRRLGQQQPEGGGAAPRSLRDELPPHY</sequence>
<evidence type="ECO:0000256" key="1">
    <source>
        <dbReference type="SAM" id="MobiDB-lite"/>
    </source>
</evidence>
<dbReference type="InterPro" id="IPR007236">
    <property type="entry name" value="SlyX"/>
</dbReference>
<dbReference type="Gene3D" id="1.20.5.300">
    <property type="match status" value="1"/>
</dbReference>
<comment type="caution">
    <text evidence="2">The sequence shown here is derived from an EMBL/GenBank/DDBJ whole genome shotgun (WGS) entry which is preliminary data.</text>
</comment>
<accession>A0A4V2SJR1</accession>
<feature type="region of interest" description="Disordered" evidence="1">
    <location>
        <begin position="56"/>
        <end position="77"/>
    </location>
</feature>
<evidence type="ECO:0000313" key="2">
    <source>
        <dbReference type="EMBL" id="TCP16596.1"/>
    </source>
</evidence>
<gene>
    <name evidence="2" type="ORF">EV674_11762</name>
</gene>
<dbReference type="PANTHER" id="PTHR36508:SF1">
    <property type="entry name" value="PROTEIN SLYX"/>
    <property type="match status" value="1"/>
</dbReference>